<proteinExistence type="predicted"/>
<dbReference type="RefSeq" id="WP_263364499.1">
    <property type="nucleotide sequence ID" value="NZ_RPGH01000017.1"/>
</dbReference>
<reference evidence="2" key="1">
    <citation type="submission" date="2017-04" db="EMBL/GenBank/DDBJ databases">
        <title>Genome evolution of the luminous symbionts of deep sea anglerfish.</title>
        <authorList>
            <person name="Hendry T.A."/>
        </authorList>
    </citation>
    <scope>NUCLEOTIDE SEQUENCE [LARGE SCALE GENOMIC DNA]</scope>
</reference>
<organism evidence="1 2">
    <name type="scientific">Candidatus Enterovibrio escicola</name>
    <dbReference type="NCBI Taxonomy" id="1927127"/>
    <lineage>
        <taxon>Bacteria</taxon>
        <taxon>Pseudomonadati</taxon>
        <taxon>Pseudomonadota</taxon>
        <taxon>Gammaproteobacteria</taxon>
        <taxon>Vibrionales</taxon>
        <taxon>Vibrionaceae</taxon>
        <taxon>Enterovibrio</taxon>
    </lineage>
</organism>
<sequence>MFFPCREESLAEVAENGDYVIHAQVLVRSIVYFKRSDRDFGI</sequence>
<comment type="caution">
    <text evidence="1">The sequence shown here is derived from an EMBL/GenBank/DDBJ whole genome shotgun (WGS) entry which is preliminary data.</text>
</comment>
<dbReference type="EMBL" id="NBYY01000009">
    <property type="protein sequence ID" value="PCS23505.1"/>
    <property type="molecule type" value="Genomic_DNA"/>
</dbReference>
<keyword evidence="2" id="KW-1185">Reference proteome</keyword>
<evidence type="ECO:0000313" key="1">
    <source>
        <dbReference type="EMBL" id="PCS23505.1"/>
    </source>
</evidence>
<protein>
    <submittedName>
        <fullName evidence="1">Uncharacterized protein</fullName>
    </submittedName>
</protein>
<evidence type="ECO:0000313" key="2">
    <source>
        <dbReference type="Proteomes" id="UP000219020"/>
    </source>
</evidence>
<name>A0A2A5T5Q0_9GAMM</name>
<accession>A0A2A5T5Q0</accession>
<dbReference type="Proteomes" id="UP000219020">
    <property type="component" value="Unassembled WGS sequence"/>
</dbReference>
<gene>
    <name evidence="1" type="ORF">BTN49_0473</name>
</gene>
<dbReference type="AlphaFoldDB" id="A0A2A5T5Q0"/>